<dbReference type="Pfam" id="PF00512">
    <property type="entry name" value="HisKA"/>
    <property type="match status" value="1"/>
</dbReference>
<gene>
    <name evidence="12" type="ORF">AN963_26575</name>
</gene>
<accession>A0ABR5N333</accession>
<dbReference type="Gene3D" id="1.10.287.130">
    <property type="match status" value="1"/>
</dbReference>
<evidence type="ECO:0000256" key="7">
    <source>
        <dbReference type="ARBA" id="ARBA00022777"/>
    </source>
</evidence>
<dbReference type="InterPro" id="IPR036890">
    <property type="entry name" value="HATPase_C_sf"/>
</dbReference>
<dbReference type="InterPro" id="IPR005467">
    <property type="entry name" value="His_kinase_dom"/>
</dbReference>
<comment type="subcellular location">
    <subcellularLocation>
        <location evidence="2">Membrane</location>
    </subcellularLocation>
</comment>
<evidence type="ECO:0000256" key="9">
    <source>
        <dbReference type="ARBA" id="ARBA00023012"/>
    </source>
</evidence>
<protein>
    <recommendedName>
        <fullName evidence="3">histidine kinase</fullName>
        <ecNumber evidence="3">2.7.13.3</ecNumber>
    </recommendedName>
</protein>
<dbReference type="SUPFAM" id="SSF47384">
    <property type="entry name" value="Homodimeric domain of signal transducing histidine kinase"/>
    <property type="match status" value="1"/>
</dbReference>
<dbReference type="SMART" id="SM00387">
    <property type="entry name" value="HATPase_c"/>
    <property type="match status" value="1"/>
</dbReference>
<feature type="domain" description="Histidine kinase" evidence="11">
    <location>
        <begin position="353"/>
        <end position="572"/>
    </location>
</feature>
<evidence type="ECO:0000256" key="6">
    <source>
        <dbReference type="ARBA" id="ARBA00022741"/>
    </source>
</evidence>
<dbReference type="PANTHER" id="PTHR42878:SF7">
    <property type="entry name" value="SENSOR HISTIDINE KINASE GLRK"/>
    <property type="match status" value="1"/>
</dbReference>
<dbReference type="RefSeq" id="WP_055747498.1">
    <property type="nucleotide sequence ID" value="NZ_LJJB01000013.1"/>
</dbReference>
<feature type="transmembrane region" description="Helical" evidence="10">
    <location>
        <begin position="251"/>
        <end position="272"/>
    </location>
</feature>
<dbReference type="EMBL" id="LJJB01000013">
    <property type="protein sequence ID" value="KQL44905.1"/>
    <property type="molecule type" value="Genomic_DNA"/>
</dbReference>
<evidence type="ECO:0000256" key="10">
    <source>
        <dbReference type="SAM" id="Phobius"/>
    </source>
</evidence>
<keyword evidence="8" id="KW-0067">ATP-binding</keyword>
<keyword evidence="10" id="KW-0472">Membrane</keyword>
<comment type="caution">
    <text evidence="12">The sequence shown here is derived from an EMBL/GenBank/DDBJ whole genome shotgun (WGS) entry which is preliminary data.</text>
</comment>
<dbReference type="InterPro" id="IPR050351">
    <property type="entry name" value="BphY/WalK/GraS-like"/>
</dbReference>
<proteinExistence type="predicted"/>
<evidence type="ECO:0000259" key="11">
    <source>
        <dbReference type="PROSITE" id="PS50109"/>
    </source>
</evidence>
<evidence type="ECO:0000313" key="13">
    <source>
        <dbReference type="Proteomes" id="UP000051063"/>
    </source>
</evidence>
<keyword evidence="10" id="KW-1133">Transmembrane helix</keyword>
<reference evidence="12 13" key="1">
    <citation type="submission" date="2015-09" db="EMBL/GenBank/DDBJ databases">
        <title>Genome sequencing project for genomic taxonomy and phylogenomics of Bacillus-like bacteria.</title>
        <authorList>
            <person name="Liu B."/>
            <person name="Wang J."/>
            <person name="Zhu Y."/>
            <person name="Liu G."/>
            <person name="Chen Q."/>
            <person name="Chen Z."/>
            <person name="Lan J."/>
            <person name="Che J."/>
            <person name="Ge C."/>
            <person name="Shi H."/>
            <person name="Pan Z."/>
            <person name="Liu X."/>
        </authorList>
    </citation>
    <scope>NUCLEOTIDE SEQUENCE [LARGE SCALE GENOMIC DNA]</scope>
    <source>
        <strain evidence="12 13">DSM 8552</strain>
    </source>
</reference>
<dbReference type="SUPFAM" id="SSF55874">
    <property type="entry name" value="ATPase domain of HSP90 chaperone/DNA topoisomerase II/histidine kinase"/>
    <property type="match status" value="1"/>
</dbReference>
<comment type="catalytic activity">
    <reaction evidence="1">
        <text>ATP + protein L-histidine = ADP + protein N-phospho-L-histidine.</text>
        <dbReference type="EC" id="2.7.13.3"/>
    </reaction>
</comment>
<dbReference type="InterPro" id="IPR036097">
    <property type="entry name" value="HisK_dim/P_sf"/>
</dbReference>
<evidence type="ECO:0000256" key="1">
    <source>
        <dbReference type="ARBA" id="ARBA00000085"/>
    </source>
</evidence>
<dbReference type="Pfam" id="PF02518">
    <property type="entry name" value="HATPase_c"/>
    <property type="match status" value="1"/>
</dbReference>
<evidence type="ECO:0000256" key="5">
    <source>
        <dbReference type="ARBA" id="ARBA00022679"/>
    </source>
</evidence>
<dbReference type="CDD" id="cd00075">
    <property type="entry name" value="HATPase"/>
    <property type="match status" value="1"/>
</dbReference>
<dbReference type="Gene3D" id="3.30.565.10">
    <property type="entry name" value="Histidine kinase-like ATPase, C-terminal domain"/>
    <property type="match status" value="1"/>
</dbReference>
<dbReference type="Proteomes" id="UP000051063">
    <property type="component" value="Unassembled WGS sequence"/>
</dbReference>
<dbReference type="SMART" id="SM00388">
    <property type="entry name" value="HisKA"/>
    <property type="match status" value="1"/>
</dbReference>
<evidence type="ECO:0000256" key="2">
    <source>
        <dbReference type="ARBA" id="ARBA00004370"/>
    </source>
</evidence>
<dbReference type="PANTHER" id="PTHR42878">
    <property type="entry name" value="TWO-COMPONENT HISTIDINE KINASE"/>
    <property type="match status" value="1"/>
</dbReference>
<organism evidence="12 13">
    <name type="scientific">Brevibacillus choshinensis</name>
    <dbReference type="NCBI Taxonomy" id="54911"/>
    <lineage>
        <taxon>Bacteria</taxon>
        <taxon>Bacillati</taxon>
        <taxon>Bacillota</taxon>
        <taxon>Bacilli</taxon>
        <taxon>Bacillales</taxon>
        <taxon>Paenibacillaceae</taxon>
        <taxon>Brevibacillus</taxon>
    </lineage>
</organism>
<dbReference type="GO" id="GO:0016301">
    <property type="term" value="F:kinase activity"/>
    <property type="evidence" value="ECO:0007669"/>
    <property type="project" value="UniProtKB-KW"/>
</dbReference>
<dbReference type="InterPro" id="IPR004358">
    <property type="entry name" value="Sig_transdc_His_kin-like_C"/>
</dbReference>
<dbReference type="InterPro" id="IPR003594">
    <property type="entry name" value="HATPase_dom"/>
</dbReference>
<keyword evidence="6" id="KW-0547">Nucleotide-binding</keyword>
<keyword evidence="13" id="KW-1185">Reference proteome</keyword>
<keyword evidence="7 12" id="KW-0418">Kinase</keyword>
<feature type="transmembrane region" description="Helical" evidence="10">
    <location>
        <begin position="12"/>
        <end position="33"/>
    </location>
</feature>
<dbReference type="EC" id="2.7.13.3" evidence="3"/>
<dbReference type="PROSITE" id="PS50109">
    <property type="entry name" value="HIS_KIN"/>
    <property type="match status" value="1"/>
</dbReference>
<dbReference type="PRINTS" id="PR00344">
    <property type="entry name" value="BCTRLSENSOR"/>
</dbReference>
<keyword evidence="9" id="KW-0902">Two-component regulatory system</keyword>
<keyword evidence="5" id="KW-0808">Transferase</keyword>
<evidence type="ECO:0000256" key="8">
    <source>
        <dbReference type="ARBA" id="ARBA00022840"/>
    </source>
</evidence>
<evidence type="ECO:0000256" key="4">
    <source>
        <dbReference type="ARBA" id="ARBA00022553"/>
    </source>
</evidence>
<dbReference type="CDD" id="cd00082">
    <property type="entry name" value="HisKA"/>
    <property type="match status" value="1"/>
</dbReference>
<name>A0ABR5N333_BRECH</name>
<keyword evidence="4" id="KW-0597">Phosphoprotein</keyword>
<evidence type="ECO:0000313" key="12">
    <source>
        <dbReference type="EMBL" id="KQL44905.1"/>
    </source>
</evidence>
<dbReference type="InterPro" id="IPR003661">
    <property type="entry name" value="HisK_dim/P_dom"/>
</dbReference>
<keyword evidence="10" id="KW-0812">Transmembrane</keyword>
<sequence>MSLRNKLIVQYVRQFFGFVLVLLLCLTISMLILGTRVTNEQIASDLSGLSTTDIEARLIYGGENVGVNEEIQRSVESHNGWLQILGKYGDVVYSYRTPPELTGIQAPGVRIEQSQPSLDFPYRVKFWVVESRGEKLIVYYGTPSPGTRLLKLLVTTSMPEGGWKGKKDIQTAFSREKAWFAVYDRNGQLVEELNQPEVSRRLDLAEVLENDFILSHFDQTSRLTYVVGVPLSPDPAMGDADSSINDIVAYALRQLLLVLLLCILVAGIWYALRVGQPLLHMVNWLEQLAKGHYEEPVNRKGKKVGTTRSGKRKKSFAVYKDMFDSLQHLTTTLRMNEQRQRDVERTREEWITGLSHDLKTPLSSIFGYASILDSSPYEWGQREIREFGRTIREKAEYMDDLIEDLNLTYRLKNHALSMVKEPVEIVETIRRITVDMVNDPSAADHVIEFQSDTRTLTTEVDPKWFRRIMVNILANAIKHTPANTQVIVSIASRQDGGFVIEVKDNGPGMDEETKENLFERYYRGGHTQEDVSGTGLGMAIAKQLVLAHEGEIEVRSELGSGTAVSVMFPGQKSLA</sequence>
<evidence type="ECO:0000256" key="3">
    <source>
        <dbReference type="ARBA" id="ARBA00012438"/>
    </source>
</evidence>